<keyword evidence="3" id="KW-1185">Reference proteome</keyword>
<feature type="transmembrane region" description="Helical" evidence="1">
    <location>
        <begin position="310"/>
        <end position="331"/>
    </location>
</feature>
<evidence type="ECO:0000256" key="1">
    <source>
        <dbReference type="SAM" id="Phobius"/>
    </source>
</evidence>
<dbReference type="HOGENOM" id="CLU_058617_1_0_7"/>
<feature type="transmembrane region" description="Helical" evidence="1">
    <location>
        <begin position="372"/>
        <end position="392"/>
    </location>
</feature>
<gene>
    <name evidence="2" type="ORF">HMPREF2086_00133</name>
</gene>
<feature type="transmembrane region" description="Helical" evidence="1">
    <location>
        <begin position="197"/>
        <end position="220"/>
    </location>
</feature>
<reference evidence="2 3" key="1">
    <citation type="journal article" date="2014" name="Genome Announc.">
        <title>Draft genome sequences of six enterohepatic helicobacter species isolated from humans and one from rhesus macaques.</title>
        <authorList>
            <person name="Shen Z."/>
            <person name="Sheh A."/>
            <person name="Young S.K."/>
            <person name="Abouelliel A."/>
            <person name="Ward D.V."/>
            <person name="Earl A.M."/>
            <person name="Fox J.G."/>
        </authorList>
    </citation>
    <scope>NUCLEOTIDE SEQUENCE [LARGE SCALE GENOMIC DNA]</scope>
    <source>
        <strain evidence="2 3">MIT 99-5501</strain>
    </source>
</reference>
<dbReference type="AlphaFoldDB" id="V8CBQ2"/>
<name>V8CBQ2_9HELI</name>
<feature type="transmembrane region" description="Helical" evidence="1">
    <location>
        <begin position="146"/>
        <end position="167"/>
    </location>
</feature>
<dbReference type="Proteomes" id="UP000018731">
    <property type="component" value="Unassembled WGS sequence"/>
</dbReference>
<proteinExistence type="predicted"/>
<dbReference type="RefSeq" id="WP_023926801.1">
    <property type="nucleotide sequence ID" value="NZ_KI669454.1"/>
</dbReference>
<dbReference type="NCBIfam" id="TIGR02484">
    <property type="entry name" value="CitB"/>
    <property type="match status" value="1"/>
</dbReference>
<dbReference type="SUPFAM" id="SSF103501">
    <property type="entry name" value="Respiratory nitrate reductase 1 gamma chain"/>
    <property type="match status" value="1"/>
</dbReference>
<keyword evidence="1" id="KW-0472">Membrane</keyword>
<dbReference type="EMBL" id="AZJI01000001">
    <property type="protein sequence ID" value="ETD24799.1"/>
    <property type="molecule type" value="Genomic_DNA"/>
</dbReference>
<organism evidence="2 3">
    <name type="scientific">Helicobacter macacae MIT 99-5501</name>
    <dbReference type="NCBI Taxonomy" id="1357400"/>
    <lineage>
        <taxon>Bacteria</taxon>
        <taxon>Pseudomonadati</taxon>
        <taxon>Campylobacterota</taxon>
        <taxon>Epsilonproteobacteria</taxon>
        <taxon>Campylobacterales</taxon>
        <taxon>Helicobacteraceae</taxon>
        <taxon>Helicobacter</taxon>
    </lineage>
</organism>
<dbReference type="InterPro" id="IPR036197">
    <property type="entry name" value="NarG-like_sf"/>
</dbReference>
<feature type="transmembrane region" description="Helical" evidence="1">
    <location>
        <begin position="274"/>
        <end position="298"/>
    </location>
</feature>
<accession>V8CBQ2</accession>
<dbReference type="PATRIC" id="fig|1357400.3.peg.199"/>
<comment type="caution">
    <text evidence="2">The sequence shown here is derived from an EMBL/GenBank/DDBJ whole genome shotgun (WGS) entry which is preliminary data.</text>
</comment>
<dbReference type="InterPro" id="IPR012830">
    <property type="entry name" value="Citrate_utilization_prot_B"/>
</dbReference>
<protein>
    <recommendedName>
        <fullName evidence="4">CitB domain-containing protein</fullName>
    </recommendedName>
</protein>
<evidence type="ECO:0000313" key="3">
    <source>
        <dbReference type="Proteomes" id="UP000018731"/>
    </source>
</evidence>
<evidence type="ECO:0008006" key="4">
    <source>
        <dbReference type="Google" id="ProtNLM"/>
    </source>
</evidence>
<keyword evidence="1" id="KW-1133">Transmembrane helix</keyword>
<evidence type="ECO:0000313" key="2">
    <source>
        <dbReference type="EMBL" id="ETD24799.1"/>
    </source>
</evidence>
<feature type="transmembrane region" description="Helical" evidence="1">
    <location>
        <begin position="343"/>
        <end position="366"/>
    </location>
</feature>
<dbReference type="eggNOG" id="COG1149">
    <property type="taxonomic scope" value="Bacteria"/>
</dbReference>
<keyword evidence="1" id="KW-0812">Transmembrane</keyword>
<dbReference type="STRING" id="1357400.HMPREF2086_00133"/>
<sequence length="418" mass="46626">MQSQVFNKVIGTSAFEKLSKNDASQTSQVGDTNQVDKGTISKMCAKTQEAYTDALQSCIICNSCRYCEGLCAVFPAMEKKREFNLQDIDYLANLCHQCSECFYDCQYAPPHEFNVSIPQQFATIRQESYKKYAFLRHLSVAFEKNALISGIVLLVLLFLGFCLASAFEPSASVAASGVGGEVASAAKKGDFFAVIPYGYMVGIFMIVGCFSFVALAIGFVRFGRAIELKKPPLEVITQSLKDTLSLRYLGGHKSEGCTYPNALRSNARRIYHHLTAYGFLFCFIATNLGAIWMHFLGLNAPYDITQAPKIFGLVGGIMLCVGTLGLLFIKLEADDEIKDSQSVGMDYVLIVILFLSSFSGLCLMVSKQSLLLAYMLYFHLSTVLAFFVMMPYSKFVHIFYRFIALLKYNTDEYEMEHK</sequence>
<dbReference type="Gene3D" id="1.20.950.20">
    <property type="entry name" value="Transmembrane di-heme cytochromes, Chain C"/>
    <property type="match status" value="1"/>
</dbReference>